<name>A0A9P7D1J1_9AGAM</name>
<evidence type="ECO:0000256" key="1">
    <source>
        <dbReference type="SAM" id="MobiDB-lite"/>
    </source>
</evidence>
<dbReference type="Proteomes" id="UP000714275">
    <property type="component" value="Unassembled WGS sequence"/>
</dbReference>
<protein>
    <submittedName>
        <fullName evidence="3">Uncharacterized protein</fullName>
    </submittedName>
</protein>
<feature type="compositionally biased region" description="Polar residues" evidence="1">
    <location>
        <begin position="403"/>
        <end position="422"/>
    </location>
</feature>
<keyword evidence="2" id="KW-0472">Membrane</keyword>
<reference evidence="3" key="1">
    <citation type="journal article" date="2020" name="New Phytol.">
        <title>Comparative genomics reveals dynamic genome evolution in host specialist ectomycorrhizal fungi.</title>
        <authorList>
            <person name="Lofgren L.A."/>
            <person name="Nguyen N.H."/>
            <person name="Vilgalys R."/>
            <person name="Ruytinx J."/>
            <person name="Liao H.L."/>
            <person name="Branco S."/>
            <person name="Kuo A."/>
            <person name="LaButti K."/>
            <person name="Lipzen A."/>
            <person name="Andreopoulos W."/>
            <person name="Pangilinan J."/>
            <person name="Riley R."/>
            <person name="Hundley H."/>
            <person name="Na H."/>
            <person name="Barry K."/>
            <person name="Grigoriev I.V."/>
            <person name="Stajich J.E."/>
            <person name="Kennedy P.G."/>
        </authorList>
    </citation>
    <scope>NUCLEOTIDE SEQUENCE</scope>
    <source>
        <strain evidence="3">DOB743</strain>
    </source>
</reference>
<keyword evidence="2" id="KW-1133">Transmembrane helix</keyword>
<evidence type="ECO:0000313" key="4">
    <source>
        <dbReference type="Proteomes" id="UP000714275"/>
    </source>
</evidence>
<dbReference type="AlphaFoldDB" id="A0A9P7D1J1"/>
<sequence length="446" mass="47172">MACLSSNWSMNNEQQLPCEVVTLVYNSCHPNTTYGTISPPSSEDSFVPVGSNATFLGKLQLAKCLYVLCHGIALFGEQTSHSWDTWIKNCGGMTSTTTYFPWDSGIRLPSNTTIPYYASYNPSNYPTGTFDKTVASDISTMSKPDLNGAPLPSASSSGSSSSSSSSATPIGPIVGGVVGGTVLLLLLCGFFSFIICRKRRRAAQFPPKMTPSIWNGSHFAVATKDSTTRAPLAPSGYPQTSAAMSFSPYAIQSNHIRNVSSVTSLRSLHIASPTSAGHSMPFSPLAPPIAPVLSPVSDAADLITPFLATQPSSRPGTPDRKSAQSHGEPAHERAASPQSQRSRMNPPPYTPSSPTSSNHTHAGSNSSRRLSVIRHFRRAGGSGDTTINSVMDQRRAHAPRMHSGTSAESARSNSTTASSGDNGRSIRTALERTTTTAASSSRRPAV</sequence>
<accession>A0A9P7D1J1</accession>
<dbReference type="EMBL" id="JABBWD010000036">
    <property type="protein sequence ID" value="KAG1775096.1"/>
    <property type="molecule type" value="Genomic_DNA"/>
</dbReference>
<evidence type="ECO:0000313" key="3">
    <source>
        <dbReference type="EMBL" id="KAG1775096.1"/>
    </source>
</evidence>
<feature type="compositionally biased region" description="Basic and acidic residues" evidence="1">
    <location>
        <begin position="317"/>
        <end position="334"/>
    </location>
</feature>
<feature type="compositionally biased region" description="Low complexity" evidence="1">
    <location>
        <begin position="425"/>
        <end position="446"/>
    </location>
</feature>
<evidence type="ECO:0000256" key="2">
    <source>
        <dbReference type="SAM" id="Phobius"/>
    </source>
</evidence>
<keyword evidence="2" id="KW-0812">Transmembrane</keyword>
<feature type="compositionally biased region" description="Polar residues" evidence="1">
    <location>
        <begin position="358"/>
        <end position="369"/>
    </location>
</feature>
<feature type="region of interest" description="Disordered" evidence="1">
    <location>
        <begin position="308"/>
        <end position="446"/>
    </location>
</feature>
<dbReference type="OrthoDB" id="2796893at2759"/>
<keyword evidence="4" id="KW-1185">Reference proteome</keyword>
<organism evidence="3 4">
    <name type="scientific">Suillus placidus</name>
    <dbReference type="NCBI Taxonomy" id="48579"/>
    <lineage>
        <taxon>Eukaryota</taxon>
        <taxon>Fungi</taxon>
        <taxon>Dikarya</taxon>
        <taxon>Basidiomycota</taxon>
        <taxon>Agaricomycotina</taxon>
        <taxon>Agaricomycetes</taxon>
        <taxon>Agaricomycetidae</taxon>
        <taxon>Boletales</taxon>
        <taxon>Suillineae</taxon>
        <taxon>Suillaceae</taxon>
        <taxon>Suillus</taxon>
    </lineage>
</organism>
<dbReference type="Gene3D" id="1.20.5.510">
    <property type="entry name" value="Single helix bin"/>
    <property type="match status" value="1"/>
</dbReference>
<proteinExistence type="predicted"/>
<comment type="caution">
    <text evidence="3">The sequence shown here is derived from an EMBL/GenBank/DDBJ whole genome shotgun (WGS) entry which is preliminary data.</text>
</comment>
<gene>
    <name evidence="3" type="ORF">EV702DRAFT_1047207</name>
</gene>
<feature type="transmembrane region" description="Helical" evidence="2">
    <location>
        <begin position="173"/>
        <end position="196"/>
    </location>
</feature>